<protein>
    <submittedName>
        <fullName evidence="2">Uncharacterized protein</fullName>
    </submittedName>
</protein>
<dbReference type="EMBL" id="HE580275">
    <property type="protein sequence ID" value="CCD26670.1"/>
    <property type="molecule type" value="Genomic_DNA"/>
</dbReference>
<dbReference type="GO" id="GO:0036503">
    <property type="term" value="P:ERAD pathway"/>
    <property type="evidence" value="ECO:0007669"/>
    <property type="project" value="EnsemblFungi"/>
</dbReference>
<gene>
    <name evidence="2" type="primary">NDAI0I01010</name>
    <name evidence="2" type="ordered locus">NDAI_0I01010</name>
</gene>
<dbReference type="eggNOG" id="ENOG502S4DB">
    <property type="taxonomic scope" value="Eukaryota"/>
</dbReference>
<feature type="region of interest" description="Disordered" evidence="1">
    <location>
        <begin position="76"/>
        <end position="98"/>
    </location>
</feature>
<keyword evidence="3" id="KW-1185">Reference proteome</keyword>
<name>G0WFV9_NAUDC</name>
<dbReference type="Proteomes" id="UP000000689">
    <property type="component" value="Chromosome 9"/>
</dbReference>
<reference evidence="2 3" key="1">
    <citation type="journal article" date="2011" name="Proc. Natl. Acad. Sci. U.S.A.">
        <title>Evolutionary erosion of yeast sex chromosomes by mating-type switching accidents.</title>
        <authorList>
            <person name="Gordon J.L."/>
            <person name="Armisen D."/>
            <person name="Proux-Wera E."/>
            <person name="Oheigeartaigh S.S."/>
            <person name="Byrne K.P."/>
            <person name="Wolfe K.H."/>
        </authorList>
    </citation>
    <scope>NUCLEOTIDE SEQUENCE [LARGE SCALE GENOMIC DNA]</scope>
    <source>
        <strain evidence="3">ATCC 10597 / BCRC 20456 / CBS 421 / NBRC 0211 / NRRL Y-12639</strain>
    </source>
</reference>
<dbReference type="GeneID" id="11493524"/>
<proteinExistence type="predicted"/>
<evidence type="ECO:0000256" key="1">
    <source>
        <dbReference type="SAM" id="MobiDB-lite"/>
    </source>
</evidence>
<dbReference type="KEGG" id="ndi:NDAI_0I01010"/>
<sequence>MTSSVRSFQNCSEADVPGYNDCPSFLFQVNNNNNNKRQSNFKITPKVYDLSGNTKIPTIPPPPLRRINRRSISSRSIISSSSNSEDNLGDDQPPTVIPSPVITETIELATSPTQQRNESLSDVESLSRDELVNKIERLFNQDSKLSEQEFQYYKKKVDSNIHQSLNNDLTKIILTQFFKESNQNQHKAKKLLMDWMVSDMSITNWCPAFLKIVENSTTC</sequence>
<accession>G0WFV9</accession>
<evidence type="ECO:0000313" key="2">
    <source>
        <dbReference type="EMBL" id="CCD26670.1"/>
    </source>
</evidence>
<dbReference type="RefSeq" id="XP_003671913.1">
    <property type="nucleotide sequence ID" value="XM_003671865.1"/>
</dbReference>
<evidence type="ECO:0000313" key="3">
    <source>
        <dbReference type="Proteomes" id="UP000000689"/>
    </source>
</evidence>
<dbReference type="OMA" id="PGYNDCP"/>
<dbReference type="OrthoDB" id="4090463at2759"/>
<dbReference type="AlphaFoldDB" id="G0WFV9"/>
<organism evidence="2 3">
    <name type="scientific">Naumovozyma dairenensis (strain ATCC 10597 / BCRC 20456 / CBS 421 / NBRC 0211 / NRRL Y-12639)</name>
    <name type="common">Saccharomyces dairenensis</name>
    <dbReference type="NCBI Taxonomy" id="1071378"/>
    <lineage>
        <taxon>Eukaryota</taxon>
        <taxon>Fungi</taxon>
        <taxon>Dikarya</taxon>
        <taxon>Ascomycota</taxon>
        <taxon>Saccharomycotina</taxon>
        <taxon>Saccharomycetes</taxon>
        <taxon>Saccharomycetales</taxon>
        <taxon>Saccharomycetaceae</taxon>
        <taxon>Naumovozyma</taxon>
    </lineage>
</organism>
<dbReference type="HOGENOM" id="CLU_1496199_0_0_1"/>